<dbReference type="Proteomes" id="UP000398389">
    <property type="component" value="Unassembled WGS sequence"/>
</dbReference>
<gene>
    <name evidence="1" type="ORF">SAPINGB_P001518</name>
</gene>
<organism evidence="1 2">
    <name type="scientific">Magnusiomyces paraingens</name>
    <dbReference type="NCBI Taxonomy" id="2606893"/>
    <lineage>
        <taxon>Eukaryota</taxon>
        <taxon>Fungi</taxon>
        <taxon>Dikarya</taxon>
        <taxon>Ascomycota</taxon>
        <taxon>Saccharomycotina</taxon>
        <taxon>Dipodascomycetes</taxon>
        <taxon>Dipodascales</taxon>
        <taxon>Dipodascaceae</taxon>
        <taxon>Magnusiomyces</taxon>
    </lineage>
</organism>
<dbReference type="EMBL" id="CABVLU010000001">
    <property type="protein sequence ID" value="VVT47049.1"/>
    <property type="molecule type" value="Genomic_DNA"/>
</dbReference>
<keyword evidence="2" id="KW-1185">Reference proteome</keyword>
<protein>
    <submittedName>
        <fullName evidence="1">Uncharacterized protein</fullName>
    </submittedName>
</protein>
<name>A0A5E8BC96_9ASCO</name>
<reference evidence="1 2" key="1">
    <citation type="submission" date="2019-09" db="EMBL/GenBank/DDBJ databases">
        <authorList>
            <person name="Brejova B."/>
        </authorList>
    </citation>
    <scope>NUCLEOTIDE SEQUENCE [LARGE SCALE GENOMIC DNA]</scope>
</reference>
<evidence type="ECO:0000313" key="2">
    <source>
        <dbReference type="Proteomes" id="UP000398389"/>
    </source>
</evidence>
<sequence>MTTMTENKSHTVIIRPDPEFISLIPKPIPEGLDKLTAQKIGMENFDTFRLLVIKAARIIQQGSTNRNIIEYGYITGKGNLKMIIGKNASVDEITDLPEGWEILDAPGWLNIVARDIPTDKVIDSKGNVLSKSLRNEIQRRNPDLILLRDPILISHDLTRPCQLFILTFSNKDKDILKKKKIINCYENGTTWSQVRNKTPKQKQPKLVSV</sequence>
<proteinExistence type="predicted"/>
<dbReference type="AlphaFoldDB" id="A0A5E8BC96"/>
<dbReference type="RefSeq" id="XP_031852130.1">
    <property type="nucleotide sequence ID" value="XM_031996239.1"/>
</dbReference>
<accession>A0A5E8BC96</accession>
<dbReference type="GeneID" id="43580339"/>
<evidence type="ECO:0000313" key="1">
    <source>
        <dbReference type="EMBL" id="VVT47049.1"/>
    </source>
</evidence>